<dbReference type="PANTHER" id="PTHR30115">
    <property type="entry name" value="NITROGEN REGULATORY PROTEIN P-II"/>
    <property type="match status" value="1"/>
</dbReference>
<dbReference type="PANTHER" id="PTHR30115:SF18">
    <property type="entry name" value="NITROGEN REGULATORY PROTEIN P-II"/>
    <property type="match status" value="1"/>
</dbReference>
<proteinExistence type="inferred from homology"/>
<comment type="caution">
    <text evidence="2">The sequence shown here is derived from an EMBL/GenBank/DDBJ whole genome shotgun (WGS) entry which is preliminary data.</text>
</comment>
<name>A0A833H1S2_9LEPT</name>
<dbReference type="InterPro" id="IPR017918">
    <property type="entry name" value="N-reg_PII_CS"/>
</dbReference>
<evidence type="ECO:0000313" key="3">
    <source>
        <dbReference type="Proteomes" id="UP000460298"/>
    </source>
</evidence>
<dbReference type="AlphaFoldDB" id="A0A833H1S2"/>
<dbReference type="GO" id="GO:0030234">
    <property type="term" value="F:enzyme regulator activity"/>
    <property type="evidence" value="ECO:0007669"/>
    <property type="project" value="InterPro"/>
</dbReference>
<reference evidence="2 3" key="1">
    <citation type="submission" date="2019-10" db="EMBL/GenBank/DDBJ databases">
        <title>Extracellular Electron Transfer in a Candidatus Methanoperedens spp. Enrichment Culture.</title>
        <authorList>
            <person name="Berger S."/>
            <person name="Rangel Shaw D."/>
            <person name="Berben T."/>
            <person name="In 'T Zandt M."/>
            <person name="Frank J."/>
            <person name="Reimann J."/>
            <person name="Jetten M.S.M."/>
            <person name="Welte C.U."/>
        </authorList>
    </citation>
    <scope>NUCLEOTIDE SEQUENCE [LARGE SCALE GENOMIC DNA]</scope>
    <source>
        <strain evidence="2">SB12</strain>
    </source>
</reference>
<dbReference type="SMART" id="SM00938">
    <property type="entry name" value="P-II"/>
    <property type="match status" value="1"/>
</dbReference>
<dbReference type="Pfam" id="PF00543">
    <property type="entry name" value="P-II"/>
    <property type="match status" value="1"/>
</dbReference>
<dbReference type="PRINTS" id="PR00340">
    <property type="entry name" value="PIIGLNB"/>
</dbReference>
<dbReference type="OrthoDB" id="9802729at2"/>
<dbReference type="EMBL" id="WBUI01000008">
    <property type="protein sequence ID" value="KAB2932725.1"/>
    <property type="molecule type" value="Genomic_DNA"/>
</dbReference>
<sequence length="112" mass="12691">MKMVIAIIPHHKLDEVQVELEKVDVTRMTLMDVRGFGRQKGHKEIFRGQEVQVKFVNKLMIMIACNDDFVKPTTDTIQKVCFSGKPGDGKVFVLPLEEVFRISTREMGGAAI</sequence>
<dbReference type="RefSeq" id="WP_002775740.1">
    <property type="nucleotide sequence ID" value="NZ_JQDG01000004.1"/>
</dbReference>
<dbReference type="SUPFAM" id="SSF54913">
    <property type="entry name" value="GlnB-like"/>
    <property type="match status" value="1"/>
</dbReference>
<dbReference type="PROSITE" id="PS51343">
    <property type="entry name" value="PII_GLNB_DOM"/>
    <property type="match status" value="1"/>
</dbReference>
<comment type="similarity">
    <text evidence="1">Belongs to the P(II) protein family.</text>
</comment>
<dbReference type="PROSITE" id="PS00638">
    <property type="entry name" value="PII_GLNB_CTER"/>
    <property type="match status" value="1"/>
</dbReference>
<dbReference type="GO" id="GO:0005829">
    <property type="term" value="C:cytosol"/>
    <property type="evidence" value="ECO:0007669"/>
    <property type="project" value="TreeGrafter"/>
</dbReference>
<dbReference type="InterPro" id="IPR011322">
    <property type="entry name" value="N-reg_PII-like_a/b"/>
</dbReference>
<organism evidence="2 3">
    <name type="scientific">Leptonema illini</name>
    <dbReference type="NCBI Taxonomy" id="183"/>
    <lineage>
        <taxon>Bacteria</taxon>
        <taxon>Pseudomonadati</taxon>
        <taxon>Spirochaetota</taxon>
        <taxon>Spirochaetia</taxon>
        <taxon>Leptospirales</taxon>
        <taxon>Leptospiraceae</taxon>
        <taxon>Leptonema</taxon>
    </lineage>
</organism>
<dbReference type="GO" id="GO:0005524">
    <property type="term" value="F:ATP binding"/>
    <property type="evidence" value="ECO:0007669"/>
    <property type="project" value="TreeGrafter"/>
</dbReference>
<dbReference type="InterPro" id="IPR002187">
    <property type="entry name" value="N-reg_PII"/>
</dbReference>
<dbReference type="Gene3D" id="3.30.70.120">
    <property type="match status" value="1"/>
</dbReference>
<gene>
    <name evidence="2" type="ORF">F9K24_10120</name>
</gene>
<dbReference type="Proteomes" id="UP000460298">
    <property type="component" value="Unassembled WGS sequence"/>
</dbReference>
<protein>
    <submittedName>
        <fullName evidence="2">P-II family nitrogen regulator</fullName>
    </submittedName>
</protein>
<accession>A0A833H1S2</accession>
<evidence type="ECO:0000256" key="1">
    <source>
        <dbReference type="RuleBase" id="RU003936"/>
    </source>
</evidence>
<dbReference type="InterPro" id="IPR015867">
    <property type="entry name" value="N-reg_PII/ATP_PRibTrfase_C"/>
</dbReference>
<dbReference type="GO" id="GO:0006808">
    <property type="term" value="P:regulation of nitrogen utilization"/>
    <property type="evidence" value="ECO:0007669"/>
    <property type="project" value="InterPro"/>
</dbReference>
<evidence type="ECO:0000313" key="2">
    <source>
        <dbReference type="EMBL" id="KAB2932725.1"/>
    </source>
</evidence>